<feature type="chain" id="PRO_5024363480" evidence="1">
    <location>
        <begin position="22"/>
        <end position="209"/>
    </location>
</feature>
<keyword evidence="1" id="KW-0732">Signal</keyword>
<evidence type="ECO:0000313" key="3">
    <source>
        <dbReference type="EMBL" id="TLS69000.1"/>
    </source>
</evidence>
<evidence type="ECO:0000259" key="2">
    <source>
        <dbReference type="Pfam" id="PF03886"/>
    </source>
</evidence>
<dbReference type="EMBL" id="VBRY01000001">
    <property type="protein sequence ID" value="TLS69000.1"/>
    <property type="molecule type" value="Genomic_DNA"/>
</dbReference>
<feature type="domain" description="ABC-type transport auxiliary lipoprotein component" evidence="2">
    <location>
        <begin position="33"/>
        <end position="192"/>
    </location>
</feature>
<dbReference type="SUPFAM" id="SSF159594">
    <property type="entry name" value="XCC0632-like"/>
    <property type="match status" value="1"/>
</dbReference>
<protein>
    <submittedName>
        <fullName evidence="3">Membrane integrity-associated transporter subunit PqiC</fullName>
    </submittedName>
</protein>
<comment type="caution">
    <text evidence="3">The sequence shown here is derived from an EMBL/GenBank/DDBJ whole genome shotgun (WGS) entry which is preliminary data.</text>
</comment>
<dbReference type="AlphaFoldDB" id="A0A5R9GSW1"/>
<dbReference type="InterPro" id="IPR005586">
    <property type="entry name" value="ABC_trans_aux"/>
</dbReference>
<proteinExistence type="predicted"/>
<feature type="signal peptide" evidence="1">
    <location>
        <begin position="1"/>
        <end position="21"/>
    </location>
</feature>
<dbReference type="Proteomes" id="UP000306585">
    <property type="component" value="Unassembled WGS sequence"/>
</dbReference>
<evidence type="ECO:0000313" key="4">
    <source>
        <dbReference type="Proteomes" id="UP000306585"/>
    </source>
</evidence>
<keyword evidence="4" id="KW-1185">Reference proteome</keyword>
<dbReference type="PROSITE" id="PS51257">
    <property type="entry name" value="PROKAR_LIPOPROTEIN"/>
    <property type="match status" value="1"/>
</dbReference>
<sequence length="209" mass="22853">MRATPIRTGLIVLLAGLTAAACTTSKTTASHLYVLTPMTHAETAQIKSKLFTVAIARLMMPAYLDRPQIVSRSSSHQLLLAEAERWGGNLNKNTRQVMADNLAIAFESSNIGMVPVDAEQAPRLNIEIEVSSFEAWPDGKAHLAANWRIINEHGDIIETRSSELTRPISGKGYEAIVQSMSLLLADLSREIAAPVLRIYHETTDPSHPS</sequence>
<name>A0A5R9GSW1_9PROT</name>
<gene>
    <name evidence="3" type="ORF">FEF65_00430</name>
</gene>
<reference evidence="3 4" key="1">
    <citation type="journal article" date="2019" name="Appl. Environ. Microbiol.">
        <title>Environmental Evidence and Genomic Insight of Iron-oxidizing Bacteria Preference Towards More Corrosion Resistant Stainless Steel at Higher Salinities.</title>
        <authorList>
            <person name="Garrison C.E."/>
            <person name="Price K.A."/>
            <person name="Field E.K."/>
        </authorList>
    </citation>
    <scope>NUCLEOTIDE SEQUENCE [LARGE SCALE GENOMIC DNA]</scope>
    <source>
        <strain evidence="3 4">P3</strain>
    </source>
</reference>
<evidence type="ECO:0000256" key="1">
    <source>
        <dbReference type="SAM" id="SignalP"/>
    </source>
</evidence>
<dbReference type="RefSeq" id="WP_138237815.1">
    <property type="nucleotide sequence ID" value="NZ_VBRY01000001.1"/>
</dbReference>
<dbReference type="Gene3D" id="3.40.50.10610">
    <property type="entry name" value="ABC-type transport auxiliary lipoprotein component"/>
    <property type="match status" value="1"/>
</dbReference>
<organism evidence="3 4">
    <name type="scientific">Mariprofundus erugo</name>
    <dbReference type="NCBI Taxonomy" id="2528639"/>
    <lineage>
        <taxon>Bacteria</taxon>
        <taxon>Pseudomonadati</taxon>
        <taxon>Pseudomonadota</taxon>
        <taxon>Candidatius Mariprofundia</taxon>
        <taxon>Mariprofundales</taxon>
        <taxon>Mariprofundaceae</taxon>
        <taxon>Mariprofundus</taxon>
    </lineage>
</organism>
<accession>A0A5R9GSW1</accession>
<dbReference type="Pfam" id="PF03886">
    <property type="entry name" value="ABC_trans_aux"/>
    <property type="match status" value="1"/>
</dbReference>